<dbReference type="InterPro" id="IPR006433">
    <property type="entry name" value="Prohead_protease"/>
</dbReference>
<evidence type="ECO:0000313" key="7">
    <source>
        <dbReference type="Proteomes" id="UP000037029"/>
    </source>
</evidence>
<name>A0A0J9FPA2_SPHYA</name>
<dbReference type="InterPro" id="IPR054613">
    <property type="entry name" value="Peptidase_S78_dom"/>
</dbReference>
<accession>A0A0J9FPA2</accession>
<dbReference type="NCBIfam" id="TIGR01543">
    <property type="entry name" value="proheadase_HK97"/>
    <property type="match status" value="1"/>
</dbReference>
<feature type="compositionally biased region" description="Acidic residues" evidence="4">
    <location>
        <begin position="197"/>
        <end position="221"/>
    </location>
</feature>
<evidence type="ECO:0000256" key="1">
    <source>
        <dbReference type="ARBA" id="ARBA00022612"/>
    </source>
</evidence>
<dbReference type="GO" id="GO:0006508">
    <property type="term" value="P:proteolysis"/>
    <property type="evidence" value="ECO:0007669"/>
    <property type="project" value="UniProtKB-KW"/>
</dbReference>
<dbReference type="RefSeq" id="WP_048938312.1">
    <property type="nucleotide sequence ID" value="NZ_CP020925.1"/>
</dbReference>
<evidence type="ECO:0000259" key="5">
    <source>
        <dbReference type="Pfam" id="PF04586"/>
    </source>
</evidence>
<sequence>MEKKSFAGRIEVKFAEANGASAREFSGYGAVFGNVDFYDDIIVPGAFAATIAEHKAAGSFPAMLWNHDAAAMPIGVWNSIDEDDHGLKVSGHFLDTVAGRDAYTIAKAGAVTGLSIGYIVTAFEVEKRDGKTVRIITAAKLMEVSLVTFPANDLARVSDVKSQKENEMNVKMQRKSLDRLRELFAEADDLLSKFGEEPESEEAAGDEAVEDEVEAYDEADETEAEAKYNQAAFEAVRNLTLMFKNMEKHG</sequence>
<proteinExistence type="predicted"/>
<dbReference type="EMBL" id="CP020925">
    <property type="protein sequence ID" value="ATP18560.1"/>
    <property type="molecule type" value="Genomic_DNA"/>
</dbReference>
<evidence type="ECO:0000256" key="4">
    <source>
        <dbReference type="SAM" id="MobiDB-lite"/>
    </source>
</evidence>
<dbReference type="AlphaFoldDB" id="A0A0J9FPA2"/>
<evidence type="ECO:0000256" key="2">
    <source>
        <dbReference type="ARBA" id="ARBA00022670"/>
    </source>
</evidence>
<feature type="domain" description="Prohead serine protease" evidence="5">
    <location>
        <begin position="15"/>
        <end position="165"/>
    </location>
</feature>
<keyword evidence="3" id="KW-0378">Hydrolase</keyword>
<dbReference type="Proteomes" id="UP000037029">
    <property type="component" value="Chromosome"/>
</dbReference>
<keyword evidence="2" id="KW-0645">Protease</keyword>
<organism evidence="6 7">
    <name type="scientific">Sphingobium yanoikuyae</name>
    <name type="common">Sphingomonas yanoikuyae</name>
    <dbReference type="NCBI Taxonomy" id="13690"/>
    <lineage>
        <taxon>Bacteria</taxon>
        <taxon>Pseudomonadati</taxon>
        <taxon>Pseudomonadota</taxon>
        <taxon>Alphaproteobacteria</taxon>
        <taxon>Sphingomonadales</taxon>
        <taxon>Sphingomonadaceae</taxon>
        <taxon>Sphingobium</taxon>
    </lineage>
</organism>
<dbReference type="GO" id="GO:0008233">
    <property type="term" value="F:peptidase activity"/>
    <property type="evidence" value="ECO:0007669"/>
    <property type="project" value="UniProtKB-KW"/>
</dbReference>
<evidence type="ECO:0000313" key="6">
    <source>
        <dbReference type="EMBL" id="ATP18560.1"/>
    </source>
</evidence>
<feature type="region of interest" description="Disordered" evidence="4">
    <location>
        <begin position="195"/>
        <end position="221"/>
    </location>
</feature>
<keyword evidence="1" id="KW-1188">Viral release from host cell</keyword>
<evidence type="ECO:0000256" key="3">
    <source>
        <dbReference type="ARBA" id="ARBA00022801"/>
    </source>
</evidence>
<reference evidence="6 7" key="1">
    <citation type="submission" date="2017-04" db="EMBL/GenBank/DDBJ databases">
        <title>Characterization, genome and methylation analysis of a phthalic acid esters degrading strain Sphingobium yanoikuyae SHJ.</title>
        <authorList>
            <person name="Feng L."/>
        </authorList>
    </citation>
    <scope>NUCLEOTIDE SEQUENCE [LARGE SCALE GENOMIC DNA]</scope>
    <source>
        <strain evidence="6 7">SHJ</strain>
    </source>
</reference>
<protein>
    <submittedName>
        <fullName evidence="6">Primosome assembly protein PriA</fullName>
    </submittedName>
</protein>
<dbReference type="Pfam" id="PF04586">
    <property type="entry name" value="Peptidase_S78"/>
    <property type="match status" value="1"/>
</dbReference>
<gene>
    <name evidence="6" type="ORF">BV87_09265</name>
</gene>